<feature type="transmembrane region" description="Helical" evidence="6">
    <location>
        <begin position="411"/>
        <end position="437"/>
    </location>
</feature>
<evidence type="ECO:0000313" key="10">
    <source>
        <dbReference type="Proteomes" id="UP001066276"/>
    </source>
</evidence>
<dbReference type="Pfam" id="PF07810">
    <property type="entry name" value="TMC"/>
    <property type="match status" value="1"/>
</dbReference>
<evidence type="ECO:0000256" key="2">
    <source>
        <dbReference type="ARBA" id="ARBA00006510"/>
    </source>
</evidence>
<dbReference type="GO" id="GO:0008381">
    <property type="term" value="F:mechanosensitive monoatomic ion channel activity"/>
    <property type="evidence" value="ECO:0007669"/>
    <property type="project" value="TreeGrafter"/>
</dbReference>
<comment type="similarity">
    <text evidence="2 6">Belongs to the TMC family.</text>
</comment>
<evidence type="ECO:0000256" key="1">
    <source>
        <dbReference type="ARBA" id="ARBA00004141"/>
    </source>
</evidence>
<dbReference type="PANTHER" id="PTHR23302">
    <property type="entry name" value="TRANSMEMBRANE CHANNEL-RELATED"/>
    <property type="match status" value="1"/>
</dbReference>
<evidence type="ECO:0000256" key="7">
    <source>
        <dbReference type="SAM" id="MobiDB-lite"/>
    </source>
</evidence>
<evidence type="ECO:0000256" key="4">
    <source>
        <dbReference type="ARBA" id="ARBA00022989"/>
    </source>
</evidence>
<dbReference type="EMBL" id="JANPWB010000014">
    <property type="protein sequence ID" value="KAJ1097107.1"/>
    <property type="molecule type" value="Genomic_DNA"/>
</dbReference>
<feature type="transmembrane region" description="Helical" evidence="6">
    <location>
        <begin position="715"/>
        <end position="736"/>
    </location>
</feature>
<dbReference type="InterPro" id="IPR012496">
    <property type="entry name" value="TMC_dom"/>
</dbReference>
<protein>
    <recommendedName>
        <fullName evidence="6">Transmembrane channel-like protein</fullName>
    </recommendedName>
</protein>
<keyword evidence="5 6" id="KW-0472">Membrane</keyword>
<keyword evidence="4 6" id="KW-1133">Transmembrane helix</keyword>
<comment type="subcellular location">
    <subcellularLocation>
        <location evidence="1 6">Membrane</location>
        <topology evidence="1 6">Multi-pass membrane protein</topology>
    </subcellularLocation>
</comment>
<comment type="caution">
    <text evidence="9">The sequence shown here is derived from an EMBL/GenBank/DDBJ whole genome shotgun (WGS) entry which is preliminary data.</text>
</comment>
<evidence type="ECO:0000256" key="5">
    <source>
        <dbReference type="ARBA" id="ARBA00023136"/>
    </source>
</evidence>
<keyword evidence="3 6" id="KW-0812">Transmembrane</keyword>
<feature type="region of interest" description="Disordered" evidence="7">
    <location>
        <begin position="111"/>
        <end position="133"/>
    </location>
</feature>
<dbReference type="InterPro" id="IPR038900">
    <property type="entry name" value="TMC"/>
</dbReference>
<dbReference type="PANTHER" id="PTHR23302:SF42">
    <property type="entry name" value="TRANSMEMBRANE CHANNEL-LIKE PROTEIN 7"/>
    <property type="match status" value="1"/>
</dbReference>
<organism evidence="9 10">
    <name type="scientific">Pleurodeles waltl</name>
    <name type="common">Iberian ribbed newt</name>
    <dbReference type="NCBI Taxonomy" id="8319"/>
    <lineage>
        <taxon>Eukaryota</taxon>
        <taxon>Metazoa</taxon>
        <taxon>Chordata</taxon>
        <taxon>Craniata</taxon>
        <taxon>Vertebrata</taxon>
        <taxon>Euteleostomi</taxon>
        <taxon>Amphibia</taxon>
        <taxon>Batrachia</taxon>
        <taxon>Caudata</taxon>
        <taxon>Salamandroidea</taxon>
        <taxon>Salamandridae</taxon>
        <taxon>Pleurodelinae</taxon>
        <taxon>Pleurodeles</taxon>
    </lineage>
</organism>
<proteinExistence type="inferred from homology"/>
<gene>
    <name evidence="9" type="ORF">NDU88_002234</name>
</gene>
<dbReference type="AlphaFoldDB" id="A0AAV7M0A5"/>
<evidence type="ECO:0000313" key="9">
    <source>
        <dbReference type="EMBL" id="KAJ1097107.1"/>
    </source>
</evidence>
<keyword evidence="10" id="KW-1185">Reference proteome</keyword>
<feature type="non-terminal residue" evidence="9">
    <location>
        <position position="1"/>
    </location>
</feature>
<accession>A0AAV7M0A5</accession>
<name>A0AAV7M0A5_PLEWA</name>
<feature type="transmembrane region" description="Helical" evidence="6">
    <location>
        <begin position="314"/>
        <end position="336"/>
    </location>
</feature>
<feature type="transmembrane region" description="Helical" evidence="6">
    <location>
        <begin position="224"/>
        <end position="246"/>
    </location>
</feature>
<feature type="transmembrane region" description="Helical" evidence="6">
    <location>
        <begin position="492"/>
        <end position="512"/>
    </location>
</feature>
<evidence type="ECO:0000256" key="3">
    <source>
        <dbReference type="ARBA" id="ARBA00022692"/>
    </source>
</evidence>
<dbReference type="GO" id="GO:0005886">
    <property type="term" value="C:plasma membrane"/>
    <property type="evidence" value="ECO:0007669"/>
    <property type="project" value="InterPro"/>
</dbReference>
<feature type="region of interest" description="Disordered" evidence="7">
    <location>
        <begin position="1"/>
        <end position="26"/>
    </location>
</feature>
<evidence type="ECO:0000259" key="8">
    <source>
        <dbReference type="Pfam" id="PF07810"/>
    </source>
</evidence>
<feature type="transmembrane region" description="Helical" evidence="6">
    <location>
        <begin position="649"/>
        <end position="671"/>
    </location>
</feature>
<dbReference type="Proteomes" id="UP001066276">
    <property type="component" value="Chromosome 10"/>
</dbReference>
<reference evidence="9" key="1">
    <citation type="journal article" date="2022" name="bioRxiv">
        <title>Sequencing and chromosome-scale assembly of the giantPleurodeles waltlgenome.</title>
        <authorList>
            <person name="Brown T."/>
            <person name="Elewa A."/>
            <person name="Iarovenko S."/>
            <person name="Subramanian E."/>
            <person name="Araus A.J."/>
            <person name="Petzold A."/>
            <person name="Susuki M."/>
            <person name="Suzuki K.-i.T."/>
            <person name="Hayashi T."/>
            <person name="Toyoda A."/>
            <person name="Oliveira C."/>
            <person name="Osipova E."/>
            <person name="Leigh N.D."/>
            <person name="Simon A."/>
            <person name="Yun M.H."/>
        </authorList>
    </citation>
    <scope>NUCLEOTIDE SEQUENCE</scope>
    <source>
        <strain evidence="9">20211129_DDA</strain>
        <tissue evidence="9">Liver</tissue>
    </source>
</reference>
<sequence>RKSEFPAPGLCFGAGRGQRPGEGSRRWGALRTTSLAEFSIGFPPLGHSSGPGSLLMYSGESDFQAGHARVPHQPSPGSYTDNDVFLPDGSNNLQTGSLLHELPSYQSILRRTTSYQGSQRRRSSTRSNKTSVYEEANQKLDLRPLREYAVSIQEKRKLRELKEAQSRLTKGWEQWKANRGKTWRRCGQEAHELFSHLQLWRHDIRSIEGKFGTGIQSYFSFLRFLVFLNFIIFIMMFAFITLPIVISRHGIFNSSDIVYNADHVCTVYIVGSRGLTYFYNYIIDLLSGTGFLEVTYLFYGYYTVDIVSFANYSYSLPLAYLLVTIAYLLLSLLWIVKRSVEGFKQSLVHDEDRFQSYCNKLFAGWDFCIIDEDTAQLKHSSLQYELKTDLEEERVKLKIAERTRRQTVHIYFIRTVLNIIVISILGGCFYAIYLATVFSQGYNNVQGTAVVNLIVEYLPSIVITAANFITPIIFQNIVLYEDYTPAFEIRLTLMRCVFMRLISIGVLLVSLWTRITSCSNDKCIPCGYNHKVYPCWESRVGQEMYKLMIFDFIIICALTIFVEFPRKLIVTYCPNKLVQWWGLQEFEIPENVLGIVYGQTICWIGTFYSPLLPAIATVKYFIIFYIKKISLMQNCRPATRPFRASSSNFFFLLVLLIGLVMACIPVGFGIAQVQASRACGPFVNFNTSWEIIPYTVSTLPIGAQKFLYGIASEAFAVPFFVFICLIMFYFVALAGAHKRVVLQLREQLAMEGRDKLFLIRKITEAQSEEIKSIKGISHRKHGLQRKMFQHPSTDIDA</sequence>
<feature type="domain" description="TMC" evidence="8">
    <location>
        <begin position="535"/>
        <end position="645"/>
    </location>
</feature>
<evidence type="ECO:0000256" key="6">
    <source>
        <dbReference type="RuleBase" id="RU310713"/>
    </source>
</evidence>
<feature type="non-terminal residue" evidence="9">
    <location>
        <position position="797"/>
    </location>
</feature>
<feature type="transmembrane region" description="Helical" evidence="6">
    <location>
        <begin position="281"/>
        <end position="302"/>
    </location>
</feature>
<feature type="transmembrane region" description="Helical" evidence="6">
    <location>
        <begin position="457"/>
        <end position="480"/>
    </location>
</feature>